<organism evidence="4 5">
    <name type="scientific">Ancylostoma duodenale</name>
    <dbReference type="NCBI Taxonomy" id="51022"/>
    <lineage>
        <taxon>Eukaryota</taxon>
        <taxon>Metazoa</taxon>
        <taxon>Ecdysozoa</taxon>
        <taxon>Nematoda</taxon>
        <taxon>Chromadorea</taxon>
        <taxon>Rhabditida</taxon>
        <taxon>Rhabditina</taxon>
        <taxon>Rhabditomorpha</taxon>
        <taxon>Strongyloidea</taxon>
        <taxon>Ancylostomatidae</taxon>
        <taxon>Ancylostomatinae</taxon>
        <taxon>Ancylostoma</taxon>
    </lineage>
</organism>
<comment type="cofactor">
    <cofactor evidence="2">
        <name>Mg(2+)</name>
        <dbReference type="ChEBI" id="CHEBI:18420"/>
    </cofactor>
    <cofactor evidence="2">
        <name>Ca(2+)</name>
        <dbReference type="ChEBI" id="CHEBI:29108"/>
    </cofactor>
</comment>
<feature type="non-terminal residue" evidence="4">
    <location>
        <position position="1"/>
    </location>
</feature>
<dbReference type="GO" id="GO:0006572">
    <property type="term" value="P:L-tyrosine catabolic process"/>
    <property type="evidence" value="ECO:0007669"/>
    <property type="project" value="UniProtKB-UniRule"/>
</dbReference>
<evidence type="ECO:0000256" key="1">
    <source>
        <dbReference type="PROSITE-ProRule" id="PRU00042"/>
    </source>
</evidence>
<keyword evidence="2" id="KW-0460">Magnesium</keyword>
<dbReference type="GO" id="GO:0006559">
    <property type="term" value="P:L-phenylalanine catabolic process"/>
    <property type="evidence" value="ECO:0007669"/>
    <property type="project" value="UniProtKB-UniRule"/>
</dbReference>
<comment type="catalytic activity">
    <reaction evidence="2">
        <text>4-fumarylacetoacetate + H2O = acetoacetate + fumarate + H(+)</text>
        <dbReference type="Rhea" id="RHEA:10244"/>
        <dbReference type="ChEBI" id="CHEBI:13705"/>
        <dbReference type="ChEBI" id="CHEBI:15377"/>
        <dbReference type="ChEBI" id="CHEBI:15378"/>
        <dbReference type="ChEBI" id="CHEBI:18034"/>
        <dbReference type="ChEBI" id="CHEBI:29806"/>
        <dbReference type="EC" id="3.7.1.2"/>
    </reaction>
</comment>
<proteinExistence type="inferred from homology"/>
<dbReference type="Pfam" id="PF00096">
    <property type="entry name" value="zf-C2H2"/>
    <property type="match status" value="2"/>
</dbReference>
<dbReference type="PROSITE" id="PS00028">
    <property type="entry name" value="ZINC_FINGER_C2H2_1"/>
    <property type="match status" value="2"/>
</dbReference>
<evidence type="ECO:0000313" key="4">
    <source>
        <dbReference type="EMBL" id="KIH42269.1"/>
    </source>
</evidence>
<dbReference type="EMBL" id="KN795954">
    <property type="protein sequence ID" value="KIH42269.1"/>
    <property type="molecule type" value="Genomic_DNA"/>
</dbReference>
<feature type="domain" description="C2H2-type" evidence="3">
    <location>
        <begin position="58"/>
        <end position="85"/>
    </location>
</feature>
<dbReference type="SMART" id="SM00355">
    <property type="entry name" value="ZnF_C2H2"/>
    <property type="match status" value="2"/>
</dbReference>
<dbReference type="InterPro" id="IPR036236">
    <property type="entry name" value="Znf_C2H2_sf"/>
</dbReference>
<keyword evidence="2" id="KW-0106">Calcium</keyword>
<dbReference type="GO" id="GO:1902000">
    <property type="term" value="P:homogentisate catabolic process"/>
    <property type="evidence" value="ECO:0007669"/>
    <property type="project" value="TreeGrafter"/>
</dbReference>
<dbReference type="SUPFAM" id="SSF57667">
    <property type="entry name" value="beta-beta-alpha zinc fingers"/>
    <property type="match status" value="1"/>
</dbReference>
<name>A0A0C2F5K6_9BILA</name>
<dbReference type="InterPro" id="IPR013087">
    <property type="entry name" value="Znf_C2H2_type"/>
</dbReference>
<keyword evidence="2" id="KW-0828">Tyrosine catabolism</keyword>
<keyword evidence="1" id="KW-0862">Zinc</keyword>
<dbReference type="GO" id="GO:0008270">
    <property type="term" value="F:zinc ion binding"/>
    <property type="evidence" value="ECO:0007669"/>
    <property type="project" value="UniProtKB-KW"/>
</dbReference>
<keyword evidence="2" id="KW-0378">Hydrolase</keyword>
<comment type="pathway">
    <text evidence="2">Amino-acid degradation; L-phenylalanine degradation; acetoacetate and fumarate from L-phenylalanine: step 6/6.</text>
</comment>
<accession>A0A0C2F5K6</accession>
<dbReference type="PANTHER" id="PTHR43069">
    <property type="entry name" value="FUMARYLACETOACETASE"/>
    <property type="match status" value="1"/>
</dbReference>
<gene>
    <name evidence="4" type="ORF">ANCDUO_27748</name>
</gene>
<evidence type="ECO:0000256" key="2">
    <source>
        <dbReference type="RuleBase" id="RU366008"/>
    </source>
</evidence>
<dbReference type="PANTHER" id="PTHR43069:SF2">
    <property type="entry name" value="FUMARYLACETOACETASE"/>
    <property type="match status" value="1"/>
</dbReference>
<dbReference type="PROSITE" id="PS50157">
    <property type="entry name" value="ZINC_FINGER_C2H2_2"/>
    <property type="match status" value="1"/>
</dbReference>
<feature type="non-terminal residue" evidence="4">
    <location>
        <position position="118"/>
    </location>
</feature>
<dbReference type="InterPro" id="IPR005959">
    <property type="entry name" value="Fumarylacetoacetase"/>
</dbReference>
<dbReference type="Proteomes" id="UP000054047">
    <property type="component" value="Unassembled WGS sequence"/>
</dbReference>
<dbReference type="EC" id="3.7.1.2" evidence="2"/>
<comment type="similarity">
    <text evidence="2">Belongs to the FAH family.</text>
</comment>
<sequence length="118" mass="13702">KIFCSNVLLTRHHLVGYSLKRKLRTDGQKLNGHGIAALLHRPLLAPQKKMFEKSKESMKCNQCDRSFRKASELTLHQYTHDIEKHHARNRMFQCPECRIPLRTKALLAKHLEASHGSH</sequence>
<keyword evidence="1" id="KW-0863">Zinc-finger</keyword>
<protein>
    <recommendedName>
        <fullName evidence="2">Fumarylacetoacetase</fullName>
        <ecNumber evidence="2">3.7.1.2</ecNumber>
    </recommendedName>
    <alternativeName>
        <fullName evidence="2">Fumarylacetoacetate hydrolase</fullName>
    </alternativeName>
</protein>
<dbReference type="AlphaFoldDB" id="A0A0C2F5K6"/>
<evidence type="ECO:0000313" key="5">
    <source>
        <dbReference type="Proteomes" id="UP000054047"/>
    </source>
</evidence>
<reference evidence="4 5" key="1">
    <citation type="submission" date="2013-12" db="EMBL/GenBank/DDBJ databases">
        <title>Draft genome of the parsitic nematode Ancylostoma duodenale.</title>
        <authorList>
            <person name="Mitreva M."/>
        </authorList>
    </citation>
    <scope>NUCLEOTIDE SEQUENCE [LARGE SCALE GENOMIC DNA]</scope>
    <source>
        <strain evidence="4 5">Zhejiang</strain>
    </source>
</reference>
<dbReference type="GO" id="GO:0004334">
    <property type="term" value="F:fumarylacetoacetase activity"/>
    <property type="evidence" value="ECO:0007669"/>
    <property type="project" value="UniProtKB-UniRule"/>
</dbReference>
<keyword evidence="2" id="KW-0585">Phenylalanine catabolism</keyword>
<dbReference type="OrthoDB" id="10042249at2759"/>
<dbReference type="Gene3D" id="3.30.160.60">
    <property type="entry name" value="Classic Zinc Finger"/>
    <property type="match status" value="1"/>
</dbReference>
<evidence type="ECO:0000259" key="3">
    <source>
        <dbReference type="PROSITE" id="PS50157"/>
    </source>
</evidence>
<keyword evidence="5" id="KW-1185">Reference proteome</keyword>
<keyword evidence="2" id="KW-0479">Metal-binding</keyword>